<feature type="region of interest" description="Disordered" evidence="1">
    <location>
        <begin position="948"/>
        <end position="984"/>
    </location>
</feature>
<evidence type="ECO:0000313" key="3">
    <source>
        <dbReference type="Proteomes" id="UP000694044"/>
    </source>
</evidence>
<feature type="region of interest" description="Disordered" evidence="1">
    <location>
        <begin position="1245"/>
        <end position="1273"/>
    </location>
</feature>
<feature type="compositionally biased region" description="Polar residues" evidence="1">
    <location>
        <begin position="1329"/>
        <end position="1338"/>
    </location>
</feature>
<dbReference type="Proteomes" id="UP000694044">
    <property type="component" value="Unassembled WGS sequence"/>
</dbReference>
<feature type="region of interest" description="Disordered" evidence="1">
    <location>
        <begin position="1203"/>
        <end position="1226"/>
    </location>
</feature>
<comment type="caution">
    <text evidence="2">The sequence shown here is derived from an EMBL/GenBank/DDBJ whole genome shotgun (WGS) entry which is preliminary data.</text>
</comment>
<organism evidence="2 3">
    <name type="scientific">Phytophthora pseudosyringae</name>
    <dbReference type="NCBI Taxonomy" id="221518"/>
    <lineage>
        <taxon>Eukaryota</taxon>
        <taxon>Sar</taxon>
        <taxon>Stramenopiles</taxon>
        <taxon>Oomycota</taxon>
        <taxon>Peronosporomycetes</taxon>
        <taxon>Peronosporales</taxon>
        <taxon>Peronosporaceae</taxon>
        <taxon>Phytophthora</taxon>
    </lineage>
</organism>
<feature type="compositionally biased region" description="Basic and acidic residues" evidence="1">
    <location>
        <begin position="972"/>
        <end position="984"/>
    </location>
</feature>
<feature type="compositionally biased region" description="Polar residues" evidence="1">
    <location>
        <begin position="1051"/>
        <end position="1078"/>
    </location>
</feature>
<feature type="compositionally biased region" description="Basic residues" evidence="1">
    <location>
        <begin position="1099"/>
        <end position="1111"/>
    </location>
</feature>
<sequence>MGRRAQVCGAPTAIALDAERVGSGWRRGCVLHTTENTVVLRSGENSLQALDAQRFCAGSVDVRHVVELPRSVTFSKRNWGGNYGVAWGNKRDDDGESSGAVYIVDCQAGEVTARAVPDLNEQVADAFLDLNGEQVAAVGATTGKLYCWSRSNWDHRGSLEATSRSEWRVVDGVAVDTAAPVDLCSRGRFMSSAVMGNCFVYLRARRDTSGSAIVEKWLFDVDARWTPVIISSRTMGASASDADSAEGLALFMTEKWKSVVLTVGSTLYHFQVDQDLRNSSVKRLALDHRVLDGAWVHQDAAFAMLLANGQISIANISDTGTFELLAITTSSTISKRLSLSALLGKAVSAALQLAWVAQEKQLVVDFGSSCAAFELEIVADESSSSICDDSNNSIELLGSRALAQSNRRIITRLDKKFSEFDDCIHDLLEGKSSPSSNDLLDVAKIALTQNHRDFEDLYFTLLRLIHQQLAGDSVNNGNSRDPIDCIGKTTEIETSSNDVLKVNNLHWQACEAYIGETMTILRRIGARRQFKYSNREAECNIGRISVAIGADFDDYHRSLSAELARTTGKTHCAASSMNTLWEFSHLDKRLRARVICLISRIVWHLEAASEDVGSLFQRAFVLNLFDAQMESFAEEHDKLHVCITKMRAIINPEETELRLPRFRKPEEVQPGLSLRSQKIARSLVLMAWALWLREKAADCSRGAHIVKMKGETNETEMLGALAATCALHLNALGKVYGANEEHLSIQLSLLEDAAVMNPSKTAAVIAWGFPAQKILTRHLKRYNVLRQVIQHSSRSMSVEECEQHFQKLQKHMRRAFHRSRDNLQNAEPTHNENSDIDVLVDCCCDPECLQIMSVVTKYPFKVVATSTSVPGRSHPLRTPEVVSQEDLRDNVEQLLPSTDPDQTPISTTGQVLLEPQISISRDEVIALLQAQTRHLEEKIHAVTVVGKSRPSSSYEDGHDAGIEKTVPTLDQGKQRSTSEKRVDTTGEDVVALADVQRMARISLQVRDLSRHRYSSAVSEVENQTNPLAKPSHRHNSVRNALKLFRLRQENCGHTSSEPGGSKTANENGTPNTAKSVNPTLDIETSHDNRSPAAVMSRREKLKRAGIKKSSRNQRSSESPSFPAKEPVYSLRLEYGIDNASLKLLGRNSEQRNPSVRRKQFVHQERERLPKAYARTSAAINATVVESAQVIQLKTISAQTNDPIEDDVSPVSAAKETKDIGPEKRSPMTQECDVAHCSVAVNTSNSQKSKGIQCGVPENGPTNSGRRKQGPPPLSIADKYPIWVDLDEANNVGSRSHFKERKKFLQVARFGSPNASDATANNDASDNSAHTTMLPSVSTVLVPRKVNSDDGSDENQSDGQHSPSLSNSQAHEDDTLEQIGDSMKTRYRARYRQQYPVQERPSSRKSDDREGASAINSLIDLRDNMQRMTQRLRVLETCANSIDEEFKVSQKRLSQIGDMRPDDISSQERVLADIDEVLKMTEDASSQASARKPREGLLSKKASSDFDAAKYASTLQRISLTYHSFIAN</sequence>
<keyword evidence="3" id="KW-1185">Reference proteome</keyword>
<name>A0A8T1W7X2_9STRA</name>
<accession>A0A8T1W7X2</accession>
<feature type="region of interest" description="Disordered" evidence="1">
    <location>
        <begin position="1051"/>
        <end position="1124"/>
    </location>
</feature>
<feature type="compositionally biased region" description="Basic and acidic residues" evidence="1">
    <location>
        <begin position="1214"/>
        <end position="1225"/>
    </location>
</feature>
<feature type="region of interest" description="Disordered" evidence="1">
    <location>
        <begin position="1016"/>
        <end position="1035"/>
    </location>
</feature>
<protein>
    <submittedName>
        <fullName evidence="2">Uncharacterized protein</fullName>
    </submittedName>
</protein>
<feature type="region of interest" description="Disordered" evidence="1">
    <location>
        <begin position="1385"/>
        <end position="1410"/>
    </location>
</feature>
<feature type="region of interest" description="Disordered" evidence="1">
    <location>
        <begin position="1312"/>
        <end position="1373"/>
    </location>
</feature>
<evidence type="ECO:0000256" key="1">
    <source>
        <dbReference type="SAM" id="MobiDB-lite"/>
    </source>
</evidence>
<feature type="compositionally biased region" description="Polar residues" evidence="1">
    <location>
        <begin position="1016"/>
        <end position="1026"/>
    </location>
</feature>
<feature type="compositionally biased region" description="Polar residues" evidence="1">
    <location>
        <begin position="1356"/>
        <end position="1368"/>
    </location>
</feature>
<feature type="compositionally biased region" description="Basic and acidic residues" evidence="1">
    <location>
        <begin position="1400"/>
        <end position="1410"/>
    </location>
</feature>
<dbReference type="EMBL" id="JAGDFM010000063">
    <property type="protein sequence ID" value="KAG7388304.1"/>
    <property type="molecule type" value="Genomic_DNA"/>
</dbReference>
<feature type="compositionally biased region" description="Low complexity" evidence="1">
    <location>
        <begin position="1313"/>
        <end position="1328"/>
    </location>
</feature>
<gene>
    <name evidence="2" type="ORF">PHYPSEUDO_012830</name>
</gene>
<reference evidence="2" key="1">
    <citation type="submission" date="2021-02" db="EMBL/GenBank/DDBJ databases">
        <authorList>
            <person name="Palmer J.M."/>
        </authorList>
    </citation>
    <scope>NUCLEOTIDE SEQUENCE</scope>
    <source>
        <strain evidence="2">SCRP734</strain>
    </source>
</reference>
<evidence type="ECO:0000313" key="2">
    <source>
        <dbReference type="EMBL" id="KAG7388304.1"/>
    </source>
</evidence>
<proteinExistence type="predicted"/>
<dbReference type="OrthoDB" id="125599at2759"/>